<feature type="domain" description="Ig-like" evidence="6">
    <location>
        <begin position="42"/>
        <end position="120"/>
    </location>
</feature>
<organism evidence="7 8">
    <name type="scientific">Nesidiocoris tenuis</name>
    <dbReference type="NCBI Taxonomy" id="355587"/>
    <lineage>
        <taxon>Eukaryota</taxon>
        <taxon>Metazoa</taxon>
        <taxon>Ecdysozoa</taxon>
        <taxon>Arthropoda</taxon>
        <taxon>Hexapoda</taxon>
        <taxon>Insecta</taxon>
        <taxon>Pterygota</taxon>
        <taxon>Neoptera</taxon>
        <taxon>Paraneoptera</taxon>
        <taxon>Hemiptera</taxon>
        <taxon>Heteroptera</taxon>
        <taxon>Panheteroptera</taxon>
        <taxon>Cimicomorpha</taxon>
        <taxon>Miridae</taxon>
        <taxon>Dicyphina</taxon>
        <taxon>Nesidiocoris</taxon>
    </lineage>
</organism>
<gene>
    <name evidence="7" type="ORF">NTJ_15285</name>
</gene>
<keyword evidence="5" id="KW-0472">Membrane</keyword>
<dbReference type="Gene3D" id="2.60.40.10">
    <property type="entry name" value="Immunoglobulins"/>
    <property type="match status" value="2"/>
</dbReference>
<evidence type="ECO:0000259" key="6">
    <source>
        <dbReference type="PROSITE" id="PS50835"/>
    </source>
</evidence>
<evidence type="ECO:0000256" key="2">
    <source>
        <dbReference type="ARBA" id="ARBA00023157"/>
    </source>
</evidence>
<dbReference type="InterPro" id="IPR003599">
    <property type="entry name" value="Ig_sub"/>
</dbReference>
<dbReference type="InterPro" id="IPR050958">
    <property type="entry name" value="Cell_Adh-Cytoskel_Orgn"/>
</dbReference>
<dbReference type="SMART" id="SM00409">
    <property type="entry name" value="IG"/>
    <property type="match status" value="2"/>
</dbReference>
<feature type="compositionally biased region" description="Basic and acidic residues" evidence="4">
    <location>
        <begin position="263"/>
        <end position="281"/>
    </location>
</feature>
<dbReference type="EMBL" id="AP028922">
    <property type="protein sequence ID" value="BET02466.1"/>
    <property type="molecule type" value="Genomic_DNA"/>
</dbReference>
<keyword evidence="5" id="KW-1133">Transmembrane helix</keyword>
<dbReference type="PANTHER" id="PTHR45080">
    <property type="entry name" value="CONTACTIN 5"/>
    <property type="match status" value="1"/>
</dbReference>
<feature type="region of interest" description="Disordered" evidence="4">
    <location>
        <begin position="256"/>
        <end position="281"/>
    </location>
</feature>
<feature type="domain" description="Ig-like" evidence="6">
    <location>
        <begin position="122"/>
        <end position="214"/>
    </location>
</feature>
<dbReference type="Proteomes" id="UP001307889">
    <property type="component" value="Chromosome 14"/>
</dbReference>
<keyword evidence="8" id="KW-1185">Reference proteome</keyword>
<sequence length="281" mass="31589">MKAYAFVTLVMILAGSRDNDRVVVADTVDDSDDNVRVLDLRVSNTLKCDVPDDLDDLPVAWTRDGKNILEFNTEADPRKFEIVDDDLVIRRTVDEDVDTYTCTVTPKDGAPFTRNINTVSKPFIKINAPPVFIEGQKMKLECIAYGTPTPEISWRVNNETFEETKDRVRLSPNSLKQKNGIFEIDVAELSDRGDYVCVASNEATFILNTTVELESYVRVKDKMAAVWPFIGICAEVIILCAIIFAYERNRTKIDLDESDTDGGADHKGANDHGKDSVRQRK</sequence>
<keyword evidence="2" id="KW-1015">Disulfide bond</keyword>
<dbReference type="PROSITE" id="PS50835">
    <property type="entry name" value="IG_LIKE"/>
    <property type="match status" value="2"/>
</dbReference>
<dbReference type="InterPro" id="IPR036179">
    <property type="entry name" value="Ig-like_dom_sf"/>
</dbReference>
<dbReference type="CDD" id="cd00096">
    <property type="entry name" value="Ig"/>
    <property type="match status" value="1"/>
</dbReference>
<evidence type="ECO:0000256" key="5">
    <source>
        <dbReference type="SAM" id="Phobius"/>
    </source>
</evidence>
<name>A0ABN7BGU8_9HEMI</name>
<keyword evidence="3" id="KW-0393">Immunoglobulin domain</keyword>
<dbReference type="PANTHER" id="PTHR45080:SF8">
    <property type="entry name" value="IG-LIKE DOMAIN-CONTAINING PROTEIN"/>
    <property type="match status" value="1"/>
</dbReference>
<dbReference type="InterPro" id="IPR007110">
    <property type="entry name" value="Ig-like_dom"/>
</dbReference>
<dbReference type="Pfam" id="PF13927">
    <property type="entry name" value="Ig_3"/>
    <property type="match status" value="1"/>
</dbReference>
<dbReference type="InterPro" id="IPR013783">
    <property type="entry name" value="Ig-like_fold"/>
</dbReference>
<evidence type="ECO:0000256" key="3">
    <source>
        <dbReference type="ARBA" id="ARBA00023319"/>
    </source>
</evidence>
<accession>A0ABN7BGU8</accession>
<evidence type="ECO:0000313" key="8">
    <source>
        <dbReference type="Proteomes" id="UP001307889"/>
    </source>
</evidence>
<dbReference type="SUPFAM" id="SSF48726">
    <property type="entry name" value="Immunoglobulin"/>
    <property type="match status" value="2"/>
</dbReference>
<feature type="transmembrane region" description="Helical" evidence="5">
    <location>
        <begin position="225"/>
        <end position="246"/>
    </location>
</feature>
<proteinExistence type="predicted"/>
<evidence type="ECO:0000313" key="7">
    <source>
        <dbReference type="EMBL" id="BET02466.1"/>
    </source>
</evidence>
<keyword evidence="1" id="KW-0732">Signal</keyword>
<evidence type="ECO:0000256" key="1">
    <source>
        <dbReference type="ARBA" id="ARBA00022729"/>
    </source>
</evidence>
<protein>
    <submittedName>
        <fullName evidence="7">Immunoglobulin I-set domain</fullName>
    </submittedName>
</protein>
<reference evidence="7 8" key="1">
    <citation type="submission" date="2023-09" db="EMBL/GenBank/DDBJ databases">
        <title>Nesidiocoris tenuis whole genome shotgun sequence.</title>
        <authorList>
            <person name="Shibata T."/>
            <person name="Shimoda M."/>
            <person name="Kobayashi T."/>
            <person name="Uehara T."/>
        </authorList>
    </citation>
    <scope>NUCLEOTIDE SEQUENCE [LARGE SCALE GENOMIC DNA]</scope>
    <source>
        <strain evidence="7 8">Japan</strain>
    </source>
</reference>
<dbReference type="InterPro" id="IPR003598">
    <property type="entry name" value="Ig_sub2"/>
</dbReference>
<keyword evidence="5" id="KW-0812">Transmembrane</keyword>
<evidence type="ECO:0000256" key="4">
    <source>
        <dbReference type="SAM" id="MobiDB-lite"/>
    </source>
</evidence>
<dbReference type="SMART" id="SM00408">
    <property type="entry name" value="IGc2"/>
    <property type="match status" value="1"/>
</dbReference>